<dbReference type="Pfam" id="PF22486">
    <property type="entry name" value="MATH_2"/>
    <property type="match status" value="1"/>
</dbReference>
<dbReference type="AlphaFoldDB" id="A0A0Q3KX21"/>
<dbReference type="Pfam" id="PF00651">
    <property type="entry name" value="BTB"/>
    <property type="match status" value="1"/>
</dbReference>
<feature type="domain" description="BTB" evidence="3">
    <location>
        <begin position="172"/>
        <end position="240"/>
    </location>
</feature>
<dbReference type="InParanoid" id="A0A0Q3KX21"/>
<dbReference type="EnsemblPlants" id="KQJ84709">
    <property type="protein sequence ID" value="KQJ84709"/>
    <property type="gene ID" value="BRADI_5g22375v3"/>
</dbReference>
<dbReference type="Gene3D" id="1.25.40.420">
    <property type="match status" value="1"/>
</dbReference>
<dbReference type="SUPFAM" id="SSF49599">
    <property type="entry name" value="TRAF domain-like"/>
    <property type="match status" value="1"/>
</dbReference>
<evidence type="ECO:0000256" key="2">
    <source>
        <dbReference type="ARBA" id="ARBA00010846"/>
    </source>
</evidence>
<reference evidence="5 6" key="1">
    <citation type="journal article" date="2010" name="Nature">
        <title>Genome sequencing and analysis of the model grass Brachypodium distachyon.</title>
        <authorList>
            <consortium name="International Brachypodium Initiative"/>
        </authorList>
    </citation>
    <scope>NUCLEOTIDE SEQUENCE [LARGE SCALE GENOMIC DNA]</scope>
    <source>
        <strain evidence="5 6">Bd21</strain>
    </source>
</reference>
<dbReference type="InterPro" id="IPR056423">
    <property type="entry name" value="BACK_BPM_SPOP"/>
</dbReference>
<dbReference type="InterPro" id="IPR011333">
    <property type="entry name" value="SKP1/BTB/POZ_sf"/>
</dbReference>
<evidence type="ECO:0000256" key="1">
    <source>
        <dbReference type="ARBA" id="ARBA00004906"/>
    </source>
</evidence>
<dbReference type="Gene3D" id="2.60.210.10">
    <property type="entry name" value="Apoptosis, Tumor Necrosis Factor Receptor Associated Protein 2, Chain A"/>
    <property type="match status" value="1"/>
</dbReference>
<reference evidence="5" key="2">
    <citation type="submission" date="2017-06" db="EMBL/GenBank/DDBJ databases">
        <title>WGS assembly of Brachypodium distachyon.</title>
        <authorList>
            <consortium name="The International Brachypodium Initiative"/>
            <person name="Lucas S."/>
            <person name="Harmon-Smith M."/>
            <person name="Lail K."/>
            <person name="Tice H."/>
            <person name="Grimwood J."/>
            <person name="Bruce D."/>
            <person name="Barry K."/>
            <person name="Shu S."/>
            <person name="Lindquist E."/>
            <person name="Wang M."/>
            <person name="Pitluck S."/>
            <person name="Vogel J.P."/>
            <person name="Garvin D.F."/>
            <person name="Mockler T.C."/>
            <person name="Schmutz J."/>
            <person name="Rokhsar D."/>
            <person name="Bevan M.W."/>
        </authorList>
    </citation>
    <scope>NUCLEOTIDE SEQUENCE</scope>
    <source>
        <strain evidence="5">Bd21</strain>
    </source>
</reference>
<dbReference type="EMBL" id="CM000884">
    <property type="protein sequence ID" value="KQJ84709.1"/>
    <property type="molecule type" value="Genomic_DNA"/>
</dbReference>
<dbReference type="Gene3D" id="3.30.710.10">
    <property type="entry name" value="Potassium Channel Kv1.1, Chain A"/>
    <property type="match status" value="1"/>
</dbReference>
<comment type="similarity">
    <text evidence="2">Belongs to the Tdpoz family.</text>
</comment>
<accession>A0A0Q3KX21</accession>
<dbReference type="Proteomes" id="UP000008810">
    <property type="component" value="Chromosome 5"/>
</dbReference>
<dbReference type="Pfam" id="PF24570">
    <property type="entry name" value="BACK_BPM_SPOP"/>
    <property type="match status" value="1"/>
</dbReference>
<evidence type="ECO:0008006" key="8">
    <source>
        <dbReference type="Google" id="ProtNLM"/>
    </source>
</evidence>
<protein>
    <recommendedName>
        <fullName evidence="8">BTB domain-containing protein</fullName>
    </recommendedName>
</protein>
<dbReference type="OrthoDB" id="546239at2759"/>
<dbReference type="PANTHER" id="PTHR26379:SF486">
    <property type="entry name" value="OS04G0625500 PROTEIN"/>
    <property type="match status" value="1"/>
</dbReference>
<sequence length="347" mass="38807">MGVGWFARSSTFRAGGHRWHIQLYPDGCSKHCAGSTSAFLVCVLGLGERHAPEVRTRFSLNVLPQKEQEQEGRPEARSDKLTDFPVKDGIFSPTADNKEFDYGYPVFFHNSKLVPSKHLDDDGCLTVRCVLTVVKNKKTTRVRVKKSAVVAPPPKPDLQEQLARMLKDGEGADVTFSVGGRLFPAHKCLLAARSPVFRAKLFGPTKEDSSTRCVQIDDVEPAIFEALLHFLYTDCMTEEYKEGETENLQHLLVAADRFGVDRLRVLCEGRLCNSINKRSVATTLVLAEQHGCKALRKACIKFMARSRATLRAVSETEGYSHLVASCPNLVLEILSVVEKHFFRYKHP</sequence>
<keyword evidence="7" id="KW-1185">Reference proteome</keyword>
<dbReference type="InterPro" id="IPR002083">
    <property type="entry name" value="MATH/TRAF_dom"/>
</dbReference>
<dbReference type="SMART" id="SM00225">
    <property type="entry name" value="BTB"/>
    <property type="match status" value="1"/>
</dbReference>
<evidence type="ECO:0000313" key="7">
    <source>
        <dbReference type="Proteomes" id="UP000008810"/>
    </source>
</evidence>
<proteinExistence type="inferred from homology"/>
<name>A0A0Q3KX21_BRADI</name>
<dbReference type="PROSITE" id="PS50097">
    <property type="entry name" value="BTB"/>
    <property type="match status" value="1"/>
</dbReference>
<dbReference type="GO" id="GO:0016567">
    <property type="term" value="P:protein ubiquitination"/>
    <property type="evidence" value="ECO:0007669"/>
    <property type="project" value="InterPro"/>
</dbReference>
<dbReference type="CDD" id="cd00121">
    <property type="entry name" value="MATH"/>
    <property type="match status" value="1"/>
</dbReference>
<dbReference type="PANTHER" id="PTHR26379">
    <property type="entry name" value="BTB/POZ AND MATH DOMAIN-CONTAINING PROTEIN 1"/>
    <property type="match status" value="1"/>
</dbReference>
<organism evidence="5">
    <name type="scientific">Brachypodium distachyon</name>
    <name type="common">Purple false brome</name>
    <name type="synonym">Trachynia distachya</name>
    <dbReference type="NCBI Taxonomy" id="15368"/>
    <lineage>
        <taxon>Eukaryota</taxon>
        <taxon>Viridiplantae</taxon>
        <taxon>Streptophyta</taxon>
        <taxon>Embryophyta</taxon>
        <taxon>Tracheophyta</taxon>
        <taxon>Spermatophyta</taxon>
        <taxon>Magnoliopsida</taxon>
        <taxon>Liliopsida</taxon>
        <taxon>Poales</taxon>
        <taxon>Poaceae</taxon>
        <taxon>BOP clade</taxon>
        <taxon>Pooideae</taxon>
        <taxon>Stipodae</taxon>
        <taxon>Brachypodieae</taxon>
        <taxon>Brachypodium</taxon>
    </lineage>
</organism>
<feature type="domain" description="MATH" evidence="4">
    <location>
        <begin position="1"/>
        <end position="131"/>
    </location>
</feature>
<gene>
    <name evidence="5" type="ORF">BRADI_5g22375v3</name>
</gene>
<evidence type="ECO:0000259" key="3">
    <source>
        <dbReference type="PROSITE" id="PS50097"/>
    </source>
</evidence>
<comment type="pathway">
    <text evidence="1">Protein modification; protein ubiquitination.</text>
</comment>
<dbReference type="SUPFAM" id="SSF54695">
    <property type="entry name" value="POZ domain"/>
    <property type="match status" value="1"/>
</dbReference>
<dbReference type="InterPro" id="IPR008974">
    <property type="entry name" value="TRAF-like"/>
</dbReference>
<evidence type="ECO:0000259" key="4">
    <source>
        <dbReference type="PROSITE" id="PS50144"/>
    </source>
</evidence>
<dbReference type="PROSITE" id="PS50144">
    <property type="entry name" value="MATH"/>
    <property type="match status" value="1"/>
</dbReference>
<evidence type="ECO:0000313" key="5">
    <source>
        <dbReference type="EMBL" id="KQJ84709.1"/>
    </source>
</evidence>
<dbReference type="InterPro" id="IPR000210">
    <property type="entry name" value="BTB/POZ_dom"/>
</dbReference>
<dbReference type="Gramene" id="KQJ84709">
    <property type="protein sequence ID" value="KQJ84709"/>
    <property type="gene ID" value="BRADI_5g22375v3"/>
</dbReference>
<reference evidence="6" key="3">
    <citation type="submission" date="2018-08" db="UniProtKB">
        <authorList>
            <consortium name="EnsemblPlants"/>
        </authorList>
    </citation>
    <scope>IDENTIFICATION</scope>
    <source>
        <strain evidence="6">cv. Bd21</strain>
    </source>
</reference>
<dbReference type="InterPro" id="IPR045005">
    <property type="entry name" value="BPM1-6"/>
</dbReference>
<evidence type="ECO:0000313" key="6">
    <source>
        <dbReference type="EnsemblPlants" id="KQJ84709"/>
    </source>
</evidence>